<protein>
    <submittedName>
        <fullName evidence="2">Uncharacterized protein</fullName>
    </submittedName>
</protein>
<dbReference type="AlphaFoldDB" id="A0AA88EJK2"/>
<organism evidence="2 3">
    <name type="scientific">Ficus carica</name>
    <name type="common">Common fig</name>
    <dbReference type="NCBI Taxonomy" id="3494"/>
    <lineage>
        <taxon>Eukaryota</taxon>
        <taxon>Viridiplantae</taxon>
        <taxon>Streptophyta</taxon>
        <taxon>Embryophyta</taxon>
        <taxon>Tracheophyta</taxon>
        <taxon>Spermatophyta</taxon>
        <taxon>Magnoliopsida</taxon>
        <taxon>eudicotyledons</taxon>
        <taxon>Gunneridae</taxon>
        <taxon>Pentapetalae</taxon>
        <taxon>rosids</taxon>
        <taxon>fabids</taxon>
        <taxon>Rosales</taxon>
        <taxon>Moraceae</taxon>
        <taxon>Ficeae</taxon>
        <taxon>Ficus</taxon>
    </lineage>
</organism>
<dbReference type="EMBL" id="BTGU01011584">
    <property type="protein sequence ID" value="GMN72196.1"/>
    <property type="molecule type" value="Genomic_DNA"/>
</dbReference>
<feature type="region of interest" description="Disordered" evidence="1">
    <location>
        <begin position="75"/>
        <end position="139"/>
    </location>
</feature>
<name>A0AA88EJK2_FICCA</name>
<evidence type="ECO:0000313" key="2">
    <source>
        <dbReference type="EMBL" id="GMN72196.1"/>
    </source>
</evidence>
<dbReference type="Proteomes" id="UP001187192">
    <property type="component" value="Unassembled WGS sequence"/>
</dbReference>
<gene>
    <name evidence="2" type="ORF">TIFTF001_052809</name>
</gene>
<proteinExistence type="predicted"/>
<reference evidence="2" key="1">
    <citation type="submission" date="2023-07" db="EMBL/GenBank/DDBJ databases">
        <title>draft genome sequence of fig (Ficus carica).</title>
        <authorList>
            <person name="Takahashi T."/>
            <person name="Nishimura K."/>
        </authorList>
    </citation>
    <scope>NUCLEOTIDE SEQUENCE</scope>
</reference>
<sequence length="139" mass="14395">MTGRAGVTGRALVGRAGAVLTGAGQAQGARVLGRRSLFARVLGWAGPAGAGRALVTWSEPASKKCSLDFRTDLTEGPVRPVQKNSEQNCSWSGLTGPWSGRSEKPASKIARWSSLTRAGPTPGQACPENQRGKLLAGPT</sequence>
<feature type="compositionally biased region" description="Polar residues" evidence="1">
    <location>
        <begin position="82"/>
        <end position="93"/>
    </location>
</feature>
<evidence type="ECO:0000313" key="3">
    <source>
        <dbReference type="Proteomes" id="UP001187192"/>
    </source>
</evidence>
<keyword evidence="3" id="KW-1185">Reference proteome</keyword>
<evidence type="ECO:0000256" key="1">
    <source>
        <dbReference type="SAM" id="MobiDB-lite"/>
    </source>
</evidence>
<comment type="caution">
    <text evidence="2">The sequence shown here is derived from an EMBL/GenBank/DDBJ whole genome shotgun (WGS) entry which is preliminary data.</text>
</comment>
<accession>A0AA88EJK2</accession>